<name>A0A0F4NJ05_9VIBR</name>
<keyword evidence="3" id="KW-1185">Reference proteome</keyword>
<dbReference type="RefSeq" id="WP_045956599.1">
    <property type="nucleotide sequence ID" value="NZ_JXXV01000027.1"/>
</dbReference>
<accession>A0A0F4NJ05</accession>
<comment type="caution">
    <text evidence="2">The sequence shown here is derived from an EMBL/GenBank/DDBJ whole genome shotgun (WGS) entry which is preliminary data.</text>
</comment>
<keyword evidence="1" id="KW-0472">Membrane</keyword>
<evidence type="ECO:0000313" key="3">
    <source>
        <dbReference type="Proteomes" id="UP000033673"/>
    </source>
</evidence>
<evidence type="ECO:0000313" key="2">
    <source>
        <dbReference type="EMBL" id="KJY82046.1"/>
    </source>
</evidence>
<dbReference type="PATRIC" id="fig|579748.3.peg.3153"/>
<keyword evidence="1" id="KW-0812">Transmembrane</keyword>
<proteinExistence type="predicted"/>
<sequence>MRLKGSLVRYIERSRLAIWLLVITCLIMSFMLVWQNVVKEADQSAMLLASQRIVERASYYKQQWLLAGQQPSLTIEGQTLNYTNMGWVKPLDDKQQVDCVLWLDILHPQHEMMGAKPIAIENKTDASDFWCEYFLSNNTMISISLIDNKFIAKAGFLAQ</sequence>
<dbReference type="AlphaFoldDB" id="A0A0F4NJ05"/>
<protein>
    <submittedName>
        <fullName evidence="2">MSHA biogenesis protein MshF</fullName>
    </submittedName>
</protein>
<gene>
    <name evidence="2" type="ORF">TW81_15270</name>
</gene>
<organism evidence="2 3">
    <name type="scientific">Vibrio galatheae</name>
    <dbReference type="NCBI Taxonomy" id="579748"/>
    <lineage>
        <taxon>Bacteria</taxon>
        <taxon>Pseudomonadati</taxon>
        <taxon>Pseudomonadota</taxon>
        <taxon>Gammaproteobacteria</taxon>
        <taxon>Vibrionales</taxon>
        <taxon>Vibrionaceae</taxon>
        <taxon>Vibrio</taxon>
    </lineage>
</organism>
<dbReference type="Proteomes" id="UP000033673">
    <property type="component" value="Unassembled WGS sequence"/>
</dbReference>
<dbReference type="STRING" id="579748.TW81_15270"/>
<evidence type="ECO:0000256" key="1">
    <source>
        <dbReference type="SAM" id="Phobius"/>
    </source>
</evidence>
<dbReference type="EMBL" id="JXXV01000027">
    <property type="protein sequence ID" value="KJY82046.1"/>
    <property type="molecule type" value="Genomic_DNA"/>
</dbReference>
<keyword evidence="1" id="KW-1133">Transmembrane helix</keyword>
<feature type="transmembrane region" description="Helical" evidence="1">
    <location>
        <begin position="16"/>
        <end position="34"/>
    </location>
</feature>
<reference evidence="2 3" key="1">
    <citation type="journal article" date="2015" name="BMC Genomics">
        <title>Genome mining reveals unlocked bioactive potential of marine Gram-negative bacteria.</title>
        <authorList>
            <person name="Machado H."/>
            <person name="Sonnenschein E.C."/>
            <person name="Melchiorsen J."/>
            <person name="Gram L."/>
        </authorList>
    </citation>
    <scope>NUCLEOTIDE SEQUENCE [LARGE SCALE GENOMIC DNA]</scope>
    <source>
        <strain evidence="2 3">S2757</strain>
    </source>
</reference>